<dbReference type="GO" id="GO:0016747">
    <property type="term" value="F:acyltransferase activity, transferring groups other than amino-acyl groups"/>
    <property type="evidence" value="ECO:0007669"/>
    <property type="project" value="InterPro"/>
</dbReference>
<feature type="transmembrane region" description="Helical" evidence="1">
    <location>
        <begin position="264"/>
        <end position="281"/>
    </location>
</feature>
<sequence length="424" mass="48679">MSSRRNSNLNEERAGILDDITNATLDQGLHFPTGWTKGIYSFDGWPYWRLLIRQFARFLVPSFLQGQHMRDQIWPAELGPTAYLDGMRGIACLMVYLCHFTAPSYGIGHGWGHEGNRDFMRLPFVRLLYAGGSAVSVFFIISGYALSYKPIQHIRNRKLGDFCNVMCSMAFRRVYGGQLWTIAVEFRSSFYLFGVILTTARLRTRYRFLTVMTVAYISYRACRSDMILFLMGMLLVENDHIRGAHVPAVIGDEKHKPTQSRLETVFWHLLGILALFLLSMPERSDDTPGWVYLTSRIPKWWRKDSKAIWYWNTVGATFFLLTVTHSPWWQRVFNSAIAQYLGKISFSLYLVHNIVFQVIGQHLQKLVWDITGVEGNAYPVGFVLGGLLCLAVNICVADVFWRAVDTPVVKFARWVESKAIVKSH</sequence>
<feature type="domain" description="Acyltransferase 3" evidence="2">
    <location>
        <begin position="82"/>
        <end position="159"/>
    </location>
</feature>
<keyword evidence="1" id="KW-0812">Transmembrane</keyword>
<gene>
    <name evidence="3" type="ORF">G7Z17_g13141</name>
</gene>
<protein>
    <recommendedName>
        <fullName evidence="2">Acyltransferase 3 domain-containing protein</fullName>
    </recommendedName>
</protein>
<name>A0A9P5GU65_9HYPO</name>
<feature type="transmembrane region" description="Helical" evidence="1">
    <location>
        <begin position="90"/>
        <end position="107"/>
    </location>
</feature>
<dbReference type="EMBL" id="JAANBB010000698">
    <property type="protein sequence ID" value="KAF7535841.1"/>
    <property type="molecule type" value="Genomic_DNA"/>
</dbReference>
<feature type="transmembrane region" description="Helical" evidence="1">
    <location>
        <begin position="127"/>
        <end position="148"/>
    </location>
</feature>
<evidence type="ECO:0000259" key="2">
    <source>
        <dbReference type="Pfam" id="PF01757"/>
    </source>
</evidence>
<dbReference type="AlphaFoldDB" id="A0A9P5GU65"/>
<accession>A0A9P5GU65</accession>
<keyword evidence="4" id="KW-1185">Reference proteome</keyword>
<comment type="caution">
    <text evidence="3">The sequence shown here is derived from an EMBL/GenBank/DDBJ whole genome shotgun (WGS) entry which is preliminary data.</text>
</comment>
<keyword evidence="1" id="KW-0472">Membrane</keyword>
<dbReference type="PANTHER" id="PTHR23028">
    <property type="entry name" value="ACETYLTRANSFERASE"/>
    <property type="match status" value="1"/>
</dbReference>
<feature type="transmembrane region" description="Helical" evidence="1">
    <location>
        <begin position="340"/>
        <end position="360"/>
    </location>
</feature>
<evidence type="ECO:0000256" key="1">
    <source>
        <dbReference type="SAM" id="Phobius"/>
    </source>
</evidence>
<dbReference type="InterPro" id="IPR002656">
    <property type="entry name" value="Acyl_transf_3_dom"/>
</dbReference>
<keyword evidence="1" id="KW-1133">Transmembrane helix</keyword>
<feature type="transmembrane region" description="Helical" evidence="1">
    <location>
        <begin position="308"/>
        <end position="328"/>
    </location>
</feature>
<reference evidence="3" key="1">
    <citation type="submission" date="2020-03" db="EMBL/GenBank/DDBJ databases">
        <title>Draft Genome Sequence of Cylindrodendrum hubeiense.</title>
        <authorList>
            <person name="Buettner E."/>
            <person name="Kellner H."/>
        </authorList>
    </citation>
    <scope>NUCLEOTIDE SEQUENCE</scope>
    <source>
        <strain evidence="3">IHI 201604</strain>
    </source>
</reference>
<dbReference type="Pfam" id="PF01757">
    <property type="entry name" value="Acyl_transf_3"/>
    <property type="match status" value="1"/>
</dbReference>
<proteinExistence type="predicted"/>
<dbReference type="PANTHER" id="PTHR23028:SF134">
    <property type="entry name" value="PUTATIVE (AFU_ORTHOLOGUE AFUA_4G08520)-RELATED"/>
    <property type="match status" value="1"/>
</dbReference>
<evidence type="ECO:0000313" key="3">
    <source>
        <dbReference type="EMBL" id="KAF7535841.1"/>
    </source>
</evidence>
<organism evidence="3 4">
    <name type="scientific">Cylindrodendrum hubeiense</name>
    <dbReference type="NCBI Taxonomy" id="595255"/>
    <lineage>
        <taxon>Eukaryota</taxon>
        <taxon>Fungi</taxon>
        <taxon>Dikarya</taxon>
        <taxon>Ascomycota</taxon>
        <taxon>Pezizomycotina</taxon>
        <taxon>Sordariomycetes</taxon>
        <taxon>Hypocreomycetidae</taxon>
        <taxon>Hypocreales</taxon>
        <taxon>Nectriaceae</taxon>
        <taxon>Cylindrodendrum</taxon>
    </lineage>
</organism>
<dbReference type="Proteomes" id="UP000722485">
    <property type="component" value="Unassembled WGS sequence"/>
</dbReference>
<dbReference type="OrthoDB" id="5819582at2759"/>
<dbReference type="InterPro" id="IPR050879">
    <property type="entry name" value="Acyltransferase_3"/>
</dbReference>
<evidence type="ECO:0000313" key="4">
    <source>
        <dbReference type="Proteomes" id="UP000722485"/>
    </source>
</evidence>
<feature type="transmembrane region" description="Helical" evidence="1">
    <location>
        <begin position="380"/>
        <end position="401"/>
    </location>
</feature>